<proteinExistence type="predicted"/>
<accession>A0A653A421</accession>
<protein>
    <submittedName>
        <fullName evidence="1">Uncharacterized protein</fullName>
    </submittedName>
</protein>
<reference evidence="1" key="1">
    <citation type="submission" date="2018-07" db="EMBL/GenBank/DDBJ databases">
        <authorList>
            <consortium name="Genoscope - CEA"/>
            <person name="William W."/>
        </authorList>
    </citation>
    <scope>NUCLEOTIDE SEQUENCE</scope>
    <source>
        <strain evidence="1">IK1</strain>
    </source>
</reference>
<dbReference type="AlphaFoldDB" id="A0A653A421"/>
<evidence type="ECO:0000313" key="1">
    <source>
        <dbReference type="EMBL" id="VBB42402.1"/>
    </source>
</evidence>
<name>A0A653A421_UNCDX</name>
<gene>
    <name evidence="1" type="ORF">TRIP_B200542</name>
</gene>
<dbReference type="EMBL" id="UPXX01000013">
    <property type="protein sequence ID" value="VBB42402.1"/>
    <property type="molecule type" value="Genomic_DNA"/>
</dbReference>
<organism evidence="1">
    <name type="scientific">Uncultured Desulfatiglans sp</name>
    <dbReference type="NCBI Taxonomy" id="1748965"/>
    <lineage>
        <taxon>Bacteria</taxon>
        <taxon>Pseudomonadati</taxon>
        <taxon>Thermodesulfobacteriota</taxon>
        <taxon>Desulfobacteria</taxon>
        <taxon>Desulfatiglandales</taxon>
        <taxon>Desulfatiglandaceae</taxon>
        <taxon>Desulfatiglans</taxon>
        <taxon>environmental samples</taxon>
    </lineage>
</organism>
<sequence length="128" mass="14165">MSTMDKVDLTVPVMLISTKTGRKGETERRFLTPFGPLDITLRRKGSRGPEEKSVTVVVSGAVEEWLMYDLAVAEFRKTLLDLVYSLVEGELTESGGREGIPLVVELKKSNVRLTPKLPDPPPPSPDRT</sequence>